<keyword evidence="3" id="KW-1185">Reference proteome</keyword>
<feature type="region of interest" description="Disordered" evidence="1">
    <location>
        <begin position="155"/>
        <end position="176"/>
    </location>
</feature>
<protein>
    <submittedName>
        <fullName evidence="2">Uncharacterized protein</fullName>
    </submittedName>
</protein>
<dbReference type="EMBL" id="EAAA01001109">
    <property type="status" value="NOT_ANNOTATED_CDS"/>
    <property type="molecule type" value="Genomic_DNA"/>
</dbReference>
<evidence type="ECO:0000256" key="1">
    <source>
        <dbReference type="SAM" id="MobiDB-lite"/>
    </source>
</evidence>
<evidence type="ECO:0000313" key="3">
    <source>
        <dbReference type="Proteomes" id="UP000008144"/>
    </source>
</evidence>
<sequence length="197" mass="22222">MTKESEFFADKGQENTNNNHYESQQSMYTGSTWSLNPSSNETSRENSSRKSLRARLKGAFSFQNIRRAISMETLDEEESKAQRSVSHYYLNECGENVGVPGVERSSTLGYGKHTLPSAPVRKSGSISSILSTVRMRKRRSRERRAAKARNTIAVDPRDIPEYETPVSVPERPRSVHGVSDTIDRLRNTGVGNPNHFR</sequence>
<organism evidence="2 3">
    <name type="scientific">Ciona intestinalis</name>
    <name type="common">Transparent sea squirt</name>
    <name type="synonym">Ascidia intestinalis</name>
    <dbReference type="NCBI Taxonomy" id="7719"/>
    <lineage>
        <taxon>Eukaryota</taxon>
        <taxon>Metazoa</taxon>
        <taxon>Chordata</taxon>
        <taxon>Tunicata</taxon>
        <taxon>Ascidiacea</taxon>
        <taxon>Phlebobranchia</taxon>
        <taxon>Cionidae</taxon>
        <taxon>Ciona</taxon>
    </lineage>
</organism>
<dbReference type="Proteomes" id="UP000008144">
    <property type="component" value="Chromosome 13"/>
</dbReference>
<reference evidence="3" key="1">
    <citation type="journal article" date="2002" name="Science">
        <title>The draft genome of Ciona intestinalis: insights into chordate and vertebrate origins.</title>
        <authorList>
            <person name="Dehal P."/>
            <person name="Satou Y."/>
            <person name="Campbell R.K."/>
            <person name="Chapman J."/>
            <person name="Degnan B."/>
            <person name="De Tomaso A."/>
            <person name="Davidson B."/>
            <person name="Di Gregorio A."/>
            <person name="Gelpke M."/>
            <person name="Goodstein D.M."/>
            <person name="Harafuji N."/>
            <person name="Hastings K.E."/>
            <person name="Ho I."/>
            <person name="Hotta K."/>
            <person name="Huang W."/>
            <person name="Kawashima T."/>
            <person name="Lemaire P."/>
            <person name="Martinez D."/>
            <person name="Meinertzhagen I.A."/>
            <person name="Necula S."/>
            <person name="Nonaka M."/>
            <person name="Putnam N."/>
            <person name="Rash S."/>
            <person name="Saiga H."/>
            <person name="Satake M."/>
            <person name="Terry A."/>
            <person name="Yamada L."/>
            <person name="Wang H.G."/>
            <person name="Awazu S."/>
            <person name="Azumi K."/>
            <person name="Boore J."/>
            <person name="Branno M."/>
            <person name="Chin-Bow S."/>
            <person name="DeSantis R."/>
            <person name="Doyle S."/>
            <person name="Francino P."/>
            <person name="Keys D.N."/>
            <person name="Haga S."/>
            <person name="Hayashi H."/>
            <person name="Hino K."/>
            <person name="Imai K.S."/>
            <person name="Inaba K."/>
            <person name="Kano S."/>
            <person name="Kobayashi K."/>
            <person name="Kobayashi M."/>
            <person name="Lee B.I."/>
            <person name="Makabe K.W."/>
            <person name="Manohar C."/>
            <person name="Matassi G."/>
            <person name="Medina M."/>
            <person name="Mochizuki Y."/>
            <person name="Mount S."/>
            <person name="Morishita T."/>
            <person name="Miura S."/>
            <person name="Nakayama A."/>
            <person name="Nishizaka S."/>
            <person name="Nomoto H."/>
            <person name="Ohta F."/>
            <person name="Oishi K."/>
            <person name="Rigoutsos I."/>
            <person name="Sano M."/>
            <person name="Sasaki A."/>
            <person name="Sasakura Y."/>
            <person name="Shoguchi E."/>
            <person name="Shin-i T."/>
            <person name="Spagnuolo A."/>
            <person name="Stainier D."/>
            <person name="Suzuki M.M."/>
            <person name="Tassy O."/>
            <person name="Takatori N."/>
            <person name="Tokuoka M."/>
            <person name="Yagi K."/>
            <person name="Yoshizaki F."/>
            <person name="Wada S."/>
            <person name="Zhang C."/>
            <person name="Hyatt P.D."/>
            <person name="Larimer F."/>
            <person name="Detter C."/>
            <person name="Doggett N."/>
            <person name="Glavina T."/>
            <person name="Hawkins T."/>
            <person name="Richardson P."/>
            <person name="Lucas S."/>
            <person name="Kohara Y."/>
            <person name="Levine M."/>
            <person name="Satoh N."/>
            <person name="Rokhsar D.S."/>
        </authorList>
    </citation>
    <scope>NUCLEOTIDE SEQUENCE [LARGE SCALE GENOMIC DNA]</scope>
</reference>
<dbReference type="AlphaFoldDB" id="F6PI63"/>
<dbReference type="Ensembl" id="ENSCINT00000020263.3">
    <property type="protein sequence ID" value="ENSCINP00000020263.3"/>
    <property type="gene ID" value="ENSCING00000010143.3"/>
</dbReference>
<reference evidence="2" key="4">
    <citation type="submission" date="2025-09" db="UniProtKB">
        <authorList>
            <consortium name="Ensembl"/>
        </authorList>
    </citation>
    <scope>IDENTIFICATION</scope>
</reference>
<name>F6PI63_CIOIN</name>
<dbReference type="HOGENOM" id="CLU_1383740_0_0_1"/>
<feature type="compositionally biased region" description="Basic and acidic residues" evidence="1">
    <location>
        <begin position="1"/>
        <end position="13"/>
    </location>
</feature>
<feature type="region of interest" description="Disordered" evidence="1">
    <location>
        <begin position="1"/>
        <end position="52"/>
    </location>
</feature>
<proteinExistence type="predicted"/>
<feature type="compositionally biased region" description="Polar residues" evidence="1">
    <location>
        <begin position="14"/>
        <end position="37"/>
    </location>
</feature>
<accession>F6PI63</accession>
<evidence type="ECO:0000313" key="2">
    <source>
        <dbReference type="Ensembl" id="ENSCINP00000020263.3"/>
    </source>
</evidence>
<reference evidence="2" key="2">
    <citation type="journal article" date="2008" name="Genome Biol.">
        <title>Improved genome assembly and evidence-based global gene model set for the chordate Ciona intestinalis: new insight into intron and operon populations.</title>
        <authorList>
            <person name="Satou Y."/>
            <person name="Mineta K."/>
            <person name="Ogasawara M."/>
            <person name="Sasakura Y."/>
            <person name="Shoguchi E."/>
            <person name="Ueno K."/>
            <person name="Yamada L."/>
            <person name="Matsumoto J."/>
            <person name="Wasserscheid J."/>
            <person name="Dewar K."/>
            <person name="Wiley G.B."/>
            <person name="Macmil S.L."/>
            <person name="Roe B.A."/>
            <person name="Zeller R.W."/>
            <person name="Hastings K.E."/>
            <person name="Lemaire P."/>
            <person name="Lindquist E."/>
            <person name="Endo T."/>
            <person name="Hotta K."/>
            <person name="Inaba K."/>
        </authorList>
    </citation>
    <scope>NUCLEOTIDE SEQUENCE [LARGE SCALE GENOMIC DNA]</scope>
    <source>
        <strain evidence="2">wild type</strain>
    </source>
</reference>
<dbReference type="InParanoid" id="F6PI63"/>
<reference evidence="2" key="3">
    <citation type="submission" date="2025-08" db="UniProtKB">
        <authorList>
            <consortium name="Ensembl"/>
        </authorList>
    </citation>
    <scope>IDENTIFICATION</scope>
</reference>